<dbReference type="Proteomes" id="UP000603200">
    <property type="component" value="Unassembled WGS sequence"/>
</dbReference>
<proteinExistence type="predicted"/>
<evidence type="ECO:0000259" key="5">
    <source>
        <dbReference type="Pfam" id="PF13407"/>
    </source>
</evidence>
<evidence type="ECO:0000256" key="2">
    <source>
        <dbReference type="ARBA" id="ARBA00022729"/>
    </source>
</evidence>
<name>A0ABQ3ZK02_9ACTN</name>
<dbReference type="PANTHER" id="PTHR30036">
    <property type="entry name" value="D-XYLOSE-BINDING PERIPLASMIC PROTEIN"/>
    <property type="match status" value="1"/>
</dbReference>
<evidence type="ECO:0000313" key="7">
    <source>
        <dbReference type="Proteomes" id="UP000603200"/>
    </source>
</evidence>
<dbReference type="InterPro" id="IPR025997">
    <property type="entry name" value="SBP_2_dom"/>
</dbReference>
<dbReference type="EMBL" id="BOMN01000023">
    <property type="protein sequence ID" value="GIE18920.1"/>
    <property type="molecule type" value="Genomic_DNA"/>
</dbReference>
<sequence length="368" mass="38791">MRRNLVALAAVGMLTLGGTAACSDDGDSAASVPTRGGDGTGKVGVILPDTTTSQRWGTDDPKLLKAAFDAADVPVEIENAQGDGENFKKIGDRMIADGVTVLMIANLDPDSGAYVLEKARANGVKTIDYDRLTLNGGADYYVSFDNEEVGRLQAVGLVKCVTAKKKKIPRIVYLNGSTTDNNATLFKEGADTVLQEKFDSGEYMKGPEQAVADWKREEAVTVFREIFNTTAGQIDGVLAANDTIASAAIQILKERKVNGIVPVTGQDAEVQGLQNILVGDQCMTVYKPIKDEATAAANLAIGLFKGEKVAADGRAKDPVSGAFIPAVLLKPKSIMKKNVASVIADGFVTKKAVCTGRFVEPCTAAGIK</sequence>
<feature type="signal peptide" evidence="4">
    <location>
        <begin position="1"/>
        <end position="20"/>
    </location>
</feature>
<dbReference type="SUPFAM" id="SSF53822">
    <property type="entry name" value="Periplasmic binding protein-like I"/>
    <property type="match status" value="1"/>
</dbReference>
<comment type="subcellular location">
    <subcellularLocation>
        <location evidence="1">Cell envelope</location>
    </subcellularLocation>
</comment>
<dbReference type="RefSeq" id="WP_203836162.1">
    <property type="nucleotide sequence ID" value="NZ_BAAATV010000003.1"/>
</dbReference>
<evidence type="ECO:0000313" key="6">
    <source>
        <dbReference type="EMBL" id="GIE18920.1"/>
    </source>
</evidence>
<evidence type="ECO:0000256" key="3">
    <source>
        <dbReference type="SAM" id="MobiDB-lite"/>
    </source>
</evidence>
<organism evidence="6 7">
    <name type="scientific">Winogradskya humida</name>
    <dbReference type="NCBI Taxonomy" id="113566"/>
    <lineage>
        <taxon>Bacteria</taxon>
        <taxon>Bacillati</taxon>
        <taxon>Actinomycetota</taxon>
        <taxon>Actinomycetes</taxon>
        <taxon>Micromonosporales</taxon>
        <taxon>Micromonosporaceae</taxon>
        <taxon>Winogradskya</taxon>
    </lineage>
</organism>
<dbReference type="Pfam" id="PF13407">
    <property type="entry name" value="Peripla_BP_4"/>
    <property type="match status" value="1"/>
</dbReference>
<dbReference type="Gene3D" id="3.40.50.2300">
    <property type="match status" value="2"/>
</dbReference>
<evidence type="ECO:0000256" key="1">
    <source>
        <dbReference type="ARBA" id="ARBA00004196"/>
    </source>
</evidence>
<dbReference type="PANTHER" id="PTHR30036:SF1">
    <property type="entry name" value="D-XYLOSE-BINDING PERIPLASMIC PROTEIN"/>
    <property type="match status" value="1"/>
</dbReference>
<gene>
    <name evidence="6" type="ORF">Ahu01nite_020220</name>
</gene>
<reference evidence="6 7" key="1">
    <citation type="submission" date="2021-01" db="EMBL/GenBank/DDBJ databases">
        <title>Whole genome shotgun sequence of Actinoplanes humidus NBRC 14915.</title>
        <authorList>
            <person name="Komaki H."/>
            <person name="Tamura T."/>
        </authorList>
    </citation>
    <scope>NUCLEOTIDE SEQUENCE [LARGE SCALE GENOMIC DNA]</scope>
    <source>
        <strain evidence="6 7">NBRC 14915</strain>
    </source>
</reference>
<dbReference type="PROSITE" id="PS51257">
    <property type="entry name" value="PROKAR_LIPOPROTEIN"/>
    <property type="match status" value="1"/>
</dbReference>
<keyword evidence="2 4" id="KW-0732">Signal</keyword>
<protein>
    <submittedName>
        <fullName evidence="6">Sugar ABC transporter substrate-binding protein</fullName>
    </submittedName>
</protein>
<feature type="chain" id="PRO_5045119064" evidence="4">
    <location>
        <begin position="21"/>
        <end position="368"/>
    </location>
</feature>
<keyword evidence="7" id="KW-1185">Reference proteome</keyword>
<dbReference type="InterPro" id="IPR050555">
    <property type="entry name" value="Bact_Solute-Bind_Prot2"/>
</dbReference>
<dbReference type="InterPro" id="IPR028082">
    <property type="entry name" value="Peripla_BP_I"/>
</dbReference>
<feature type="domain" description="Periplasmic binding protein" evidence="5">
    <location>
        <begin position="45"/>
        <end position="308"/>
    </location>
</feature>
<comment type="caution">
    <text evidence="6">The sequence shown here is derived from an EMBL/GenBank/DDBJ whole genome shotgun (WGS) entry which is preliminary data.</text>
</comment>
<feature type="region of interest" description="Disordered" evidence="3">
    <location>
        <begin position="23"/>
        <end position="42"/>
    </location>
</feature>
<accession>A0ABQ3ZK02</accession>
<evidence type="ECO:0000256" key="4">
    <source>
        <dbReference type="SAM" id="SignalP"/>
    </source>
</evidence>